<feature type="transmembrane region" description="Helical" evidence="6">
    <location>
        <begin position="362"/>
        <end position="384"/>
    </location>
</feature>
<feature type="transmembrane region" description="Helical" evidence="6">
    <location>
        <begin position="133"/>
        <end position="155"/>
    </location>
</feature>
<dbReference type="GeneID" id="73901480"/>
<dbReference type="GO" id="GO:0005886">
    <property type="term" value="C:plasma membrane"/>
    <property type="evidence" value="ECO:0007669"/>
    <property type="project" value="UniProtKB-SubCell"/>
</dbReference>
<name>A0ABD5NSS2_9EURY</name>
<dbReference type="InterPro" id="IPR011701">
    <property type="entry name" value="MFS"/>
</dbReference>
<comment type="subcellular location">
    <subcellularLocation>
        <location evidence="1">Cell membrane</location>
        <topology evidence="1">Multi-pass membrane protein</topology>
    </subcellularLocation>
</comment>
<feature type="transmembrane region" description="Helical" evidence="6">
    <location>
        <begin position="161"/>
        <end position="181"/>
    </location>
</feature>
<dbReference type="AlphaFoldDB" id="A0ABD5NSS2"/>
<feature type="transmembrane region" description="Helical" evidence="6">
    <location>
        <begin position="301"/>
        <end position="323"/>
    </location>
</feature>
<feature type="transmembrane region" description="Helical" evidence="6">
    <location>
        <begin position="245"/>
        <end position="265"/>
    </location>
</feature>
<evidence type="ECO:0000256" key="2">
    <source>
        <dbReference type="ARBA" id="ARBA00022475"/>
    </source>
</evidence>
<dbReference type="RefSeq" id="WP_256532399.1">
    <property type="nucleotide sequence ID" value="NZ_CP101824.1"/>
</dbReference>
<dbReference type="SUPFAM" id="SSF103473">
    <property type="entry name" value="MFS general substrate transporter"/>
    <property type="match status" value="1"/>
</dbReference>
<evidence type="ECO:0000256" key="4">
    <source>
        <dbReference type="ARBA" id="ARBA00022989"/>
    </source>
</evidence>
<evidence type="ECO:0000256" key="6">
    <source>
        <dbReference type="SAM" id="Phobius"/>
    </source>
</evidence>
<dbReference type="Pfam" id="PF07690">
    <property type="entry name" value="MFS_1"/>
    <property type="match status" value="1"/>
</dbReference>
<feature type="transmembrane region" description="Helical" evidence="6">
    <location>
        <begin position="99"/>
        <end position="121"/>
    </location>
</feature>
<evidence type="ECO:0000313" key="9">
    <source>
        <dbReference type="Proteomes" id="UP001595846"/>
    </source>
</evidence>
<keyword evidence="2" id="KW-1003">Cell membrane</keyword>
<feature type="transmembrane region" description="Helical" evidence="6">
    <location>
        <begin position="75"/>
        <end position="93"/>
    </location>
</feature>
<accession>A0ABD5NSS2</accession>
<feature type="domain" description="Major facilitator superfamily (MFS) profile" evidence="7">
    <location>
        <begin position="9"/>
        <end position="389"/>
    </location>
</feature>
<keyword evidence="4 6" id="KW-1133">Transmembrane helix</keyword>
<dbReference type="InterPro" id="IPR050189">
    <property type="entry name" value="MFS_Efflux_Transporters"/>
</dbReference>
<feature type="transmembrane region" description="Helical" evidence="6">
    <location>
        <begin position="38"/>
        <end position="55"/>
    </location>
</feature>
<dbReference type="Gene3D" id="1.20.1250.20">
    <property type="entry name" value="MFS general substrate transporter like domains"/>
    <property type="match status" value="2"/>
</dbReference>
<feature type="transmembrane region" description="Helical" evidence="6">
    <location>
        <begin position="277"/>
        <end position="295"/>
    </location>
</feature>
<dbReference type="EMBL" id="JBHSAQ010000016">
    <property type="protein sequence ID" value="MFC3960118.1"/>
    <property type="molecule type" value="Genomic_DNA"/>
</dbReference>
<feature type="transmembrane region" description="Helical" evidence="6">
    <location>
        <begin position="335"/>
        <end position="356"/>
    </location>
</feature>
<reference evidence="8 9" key="1">
    <citation type="journal article" date="2019" name="Int. J. Syst. Evol. Microbiol.">
        <title>The Global Catalogue of Microorganisms (GCM) 10K type strain sequencing project: providing services to taxonomists for standard genome sequencing and annotation.</title>
        <authorList>
            <consortium name="The Broad Institute Genomics Platform"/>
            <consortium name="The Broad Institute Genome Sequencing Center for Infectious Disease"/>
            <person name="Wu L."/>
            <person name="Ma J."/>
        </authorList>
    </citation>
    <scope>NUCLEOTIDE SEQUENCE [LARGE SCALE GENOMIC DNA]</scope>
    <source>
        <strain evidence="8 9">IBRC-M 10256</strain>
    </source>
</reference>
<dbReference type="Proteomes" id="UP001595846">
    <property type="component" value="Unassembled WGS sequence"/>
</dbReference>
<evidence type="ECO:0000256" key="5">
    <source>
        <dbReference type="ARBA" id="ARBA00023136"/>
    </source>
</evidence>
<proteinExistence type="predicted"/>
<evidence type="ECO:0000259" key="7">
    <source>
        <dbReference type="PROSITE" id="PS50850"/>
    </source>
</evidence>
<comment type="caution">
    <text evidence="8">The sequence shown here is derived from an EMBL/GenBank/DDBJ whole genome shotgun (WGS) entry which is preliminary data.</text>
</comment>
<keyword evidence="3 6" id="KW-0812">Transmembrane</keyword>
<protein>
    <submittedName>
        <fullName evidence="8">MFS transporter</fullName>
    </submittedName>
</protein>
<evidence type="ECO:0000256" key="1">
    <source>
        <dbReference type="ARBA" id="ARBA00004651"/>
    </source>
</evidence>
<evidence type="ECO:0000313" key="8">
    <source>
        <dbReference type="EMBL" id="MFC3960118.1"/>
    </source>
</evidence>
<organism evidence="8 9">
    <name type="scientific">Halovivax cerinus</name>
    <dbReference type="NCBI Taxonomy" id="1487865"/>
    <lineage>
        <taxon>Archaea</taxon>
        <taxon>Methanobacteriati</taxon>
        <taxon>Methanobacteriota</taxon>
        <taxon>Stenosarchaea group</taxon>
        <taxon>Halobacteria</taxon>
        <taxon>Halobacteriales</taxon>
        <taxon>Natrialbaceae</taxon>
        <taxon>Halovivax</taxon>
    </lineage>
</organism>
<sequence>MRWSYRRTVLSLCTLAFFATMAARMAISPVVPQIRADFGVSNTVIGVALTGLWMTYSLSQFPSGVLADRFGERRVILLALGGTTLASLALALAPIFPVFVLATLALGSLAGLHYSVGTTLLTRTFDDVGKAIGVHTAGGPIAGLSVPVLAAWIGVRYGWEPAIAIGAVVAGVTFVAFARFVRPTEPKRPDQPMRERFQVGPLFELLTRPPIAFTVVISILSAYVWQATASFLPTFLHEFRGYPEPVAGTLFAAYFLVQGIASPLVGTASDRYGRDGTTAVALAVAAAGFLVLLVVPGWLAIGVGVLALGTGLSWTAAFLPRFFDEFEPEEEGTGFGFVRTVYGVLGALGSVGTGFVADLTDWAVAFGLLTALLALISLVLAINYRFDTGY</sequence>
<evidence type="ECO:0000256" key="3">
    <source>
        <dbReference type="ARBA" id="ARBA00022692"/>
    </source>
</evidence>
<dbReference type="InterPro" id="IPR020846">
    <property type="entry name" value="MFS_dom"/>
</dbReference>
<keyword evidence="5 6" id="KW-0472">Membrane</keyword>
<dbReference type="PANTHER" id="PTHR43124:SF3">
    <property type="entry name" value="CHLORAMPHENICOL EFFLUX PUMP RV0191"/>
    <property type="match status" value="1"/>
</dbReference>
<dbReference type="PANTHER" id="PTHR43124">
    <property type="entry name" value="PURINE EFFLUX PUMP PBUE"/>
    <property type="match status" value="1"/>
</dbReference>
<dbReference type="PROSITE" id="PS50850">
    <property type="entry name" value="MFS"/>
    <property type="match status" value="1"/>
</dbReference>
<dbReference type="InterPro" id="IPR036259">
    <property type="entry name" value="MFS_trans_sf"/>
</dbReference>
<gene>
    <name evidence="8" type="ORF">ACFOUR_17290</name>
</gene>
<keyword evidence="9" id="KW-1185">Reference proteome</keyword>
<feature type="transmembrane region" description="Helical" evidence="6">
    <location>
        <begin position="202"/>
        <end position="225"/>
    </location>
</feature>